<proteinExistence type="predicted"/>
<name>A0ABX0T1U6_9MICO</name>
<gene>
    <name evidence="1" type="ORF">E9228_000087</name>
</gene>
<evidence type="ECO:0000313" key="1">
    <source>
        <dbReference type="EMBL" id="NII39468.1"/>
    </source>
</evidence>
<accession>A0ABX0T1U6</accession>
<dbReference type="RefSeq" id="WP_166778691.1">
    <property type="nucleotide sequence ID" value="NZ_JAAOYO010000001.1"/>
</dbReference>
<protein>
    <submittedName>
        <fullName evidence="1">Uncharacterized protein</fullName>
    </submittedName>
</protein>
<dbReference type="Proteomes" id="UP001318300">
    <property type="component" value="Unassembled WGS sequence"/>
</dbReference>
<organism evidence="1 2">
    <name type="scientific">Curtobacterium salicis</name>
    <dbReference type="NCBI Taxonomy" id="1779862"/>
    <lineage>
        <taxon>Bacteria</taxon>
        <taxon>Bacillati</taxon>
        <taxon>Actinomycetota</taxon>
        <taxon>Actinomycetes</taxon>
        <taxon>Micrococcales</taxon>
        <taxon>Microbacteriaceae</taxon>
        <taxon>Curtobacterium</taxon>
    </lineage>
</organism>
<dbReference type="EMBL" id="JAAOYO010000001">
    <property type="protein sequence ID" value="NII39468.1"/>
    <property type="molecule type" value="Genomic_DNA"/>
</dbReference>
<reference evidence="1 2" key="1">
    <citation type="submission" date="2020-03" db="EMBL/GenBank/DDBJ databases">
        <title>Above-ground endophytic microbial communities from plants in different locations in the United States.</title>
        <authorList>
            <person name="Frank C."/>
        </authorList>
    </citation>
    <scope>NUCLEOTIDE SEQUENCE [LARGE SCALE GENOMIC DNA]</scope>
    <source>
        <strain evidence="1 2">WW7</strain>
    </source>
</reference>
<keyword evidence="2" id="KW-1185">Reference proteome</keyword>
<sequence length="55" mass="6158">MLTTDHVIEMAANSGTNTPALIVCALFVWTVSSDKRTKRVVKILNAIARIFNRRN</sequence>
<comment type="caution">
    <text evidence="1">The sequence shown here is derived from an EMBL/GenBank/DDBJ whole genome shotgun (WGS) entry which is preliminary data.</text>
</comment>
<evidence type="ECO:0000313" key="2">
    <source>
        <dbReference type="Proteomes" id="UP001318300"/>
    </source>
</evidence>